<dbReference type="AlphaFoldDB" id="S9UGH4"/>
<evidence type="ECO:0000313" key="5">
    <source>
        <dbReference type="Proteomes" id="UP000015354"/>
    </source>
</evidence>
<dbReference type="EMBL" id="ATMH01005342">
    <property type="protein sequence ID" value="EPY28018.1"/>
    <property type="molecule type" value="Genomic_DNA"/>
</dbReference>
<dbReference type="OrthoDB" id="269643at2759"/>
<keyword evidence="1" id="KW-0812">Transmembrane</keyword>
<dbReference type="EMBL" id="ATMH01000117">
    <property type="protein sequence ID" value="EPY37180.1"/>
    <property type="molecule type" value="Genomic_DNA"/>
</dbReference>
<evidence type="ECO:0008006" key="6">
    <source>
        <dbReference type="Google" id="ProtNLM"/>
    </source>
</evidence>
<evidence type="ECO:0000256" key="1">
    <source>
        <dbReference type="SAM" id="Phobius"/>
    </source>
</evidence>
<protein>
    <recommendedName>
        <fullName evidence="6">Methyltransferase</fullName>
    </recommendedName>
</protein>
<proteinExistence type="predicted"/>
<dbReference type="Proteomes" id="UP000015354">
    <property type="component" value="Unassembled WGS sequence"/>
</dbReference>
<comment type="caution">
    <text evidence="2">The sequence shown here is derived from an EMBL/GenBank/DDBJ whole genome shotgun (WGS) entry which is preliminary data.</text>
</comment>
<name>S9UGH4_9TRYP</name>
<sequence>MIFLFLSLPFFVGFWKSFFILAIHTRTPTHIYIAMSSSRMEFGKQRTEQDAYEPTKISKEKYAKIVEGRNRFFAVTVCGIAALVGACSAPQLVMSRAVKNVYRRFCHGKVLDLAPKLYDSTDVGLYEMSRAVRVEYLVEKKVIDDGNYRIDETLTESDKEERRRAMTLDFMLKNDHHWVGSPVNFGVVERKATQEPSFAKYDCVLVRDDLMNYNSLEARKRLDDAATYMKTDGYFLVMDYGKSSYPSLNRMARFFKDNTNSSMCFTHDYHQWIKESMLYEVAEEKRCLFGFYYAMVLRMRGAGDH</sequence>
<organism evidence="2 5">
    <name type="scientific">Strigomonas culicis</name>
    <dbReference type="NCBI Taxonomy" id="28005"/>
    <lineage>
        <taxon>Eukaryota</taxon>
        <taxon>Discoba</taxon>
        <taxon>Euglenozoa</taxon>
        <taxon>Kinetoplastea</taxon>
        <taxon>Metakinetoplastina</taxon>
        <taxon>Trypanosomatida</taxon>
        <taxon>Trypanosomatidae</taxon>
        <taxon>Strigomonadinae</taxon>
        <taxon>Strigomonas</taxon>
    </lineage>
</organism>
<keyword evidence="1" id="KW-1133">Transmembrane helix</keyword>
<feature type="transmembrane region" description="Helical" evidence="1">
    <location>
        <begin position="72"/>
        <end position="94"/>
    </location>
</feature>
<gene>
    <name evidence="4" type="ORF">STCU_00117</name>
    <name evidence="3" type="ORF">STCU_01953</name>
    <name evidence="2" type="ORF">STCU_05342</name>
</gene>
<reference evidence="2 5" key="1">
    <citation type="journal article" date="2013" name="PLoS ONE">
        <title>Predicting the Proteins of Angomonas deanei, Strigomonas culicis and Their Respective Endosymbionts Reveals New Aspects of the Trypanosomatidae Family.</title>
        <authorList>
            <person name="Motta M.C."/>
            <person name="Martins A.C."/>
            <person name="de Souza S.S."/>
            <person name="Catta-Preta C.M."/>
            <person name="Silva R."/>
            <person name="Klein C.C."/>
            <person name="de Almeida L.G."/>
            <person name="de Lima Cunha O."/>
            <person name="Ciapina L.P."/>
            <person name="Brocchi M."/>
            <person name="Colabardini A.C."/>
            <person name="de Araujo Lima B."/>
            <person name="Machado C.R."/>
            <person name="de Almeida Soares C.M."/>
            <person name="Probst C.M."/>
            <person name="de Menezes C.B."/>
            <person name="Thompson C.E."/>
            <person name="Bartholomeu D.C."/>
            <person name="Gradia D.F."/>
            <person name="Pavoni D.P."/>
            <person name="Grisard E.C."/>
            <person name="Fantinatti-Garboggini F."/>
            <person name="Marchini F.K."/>
            <person name="Rodrigues-Luiz G.F."/>
            <person name="Wagner G."/>
            <person name="Goldman G.H."/>
            <person name="Fietto J.L."/>
            <person name="Elias M.C."/>
            <person name="Goldman M.H."/>
            <person name="Sagot M.F."/>
            <person name="Pereira M."/>
            <person name="Stoco P.H."/>
            <person name="de Mendonca-Neto R.P."/>
            <person name="Teixeira S.M."/>
            <person name="Maciel T.E."/>
            <person name="de Oliveira Mendes T.A."/>
            <person name="Urmenyi T.P."/>
            <person name="de Souza W."/>
            <person name="Schenkman S."/>
            <person name="de Vasconcelos A.T."/>
        </authorList>
    </citation>
    <scope>NUCLEOTIDE SEQUENCE [LARGE SCALE GENOMIC DNA]</scope>
</reference>
<keyword evidence="5" id="KW-1185">Reference proteome</keyword>
<accession>S9UGH4</accession>
<dbReference type="EMBL" id="ATMH01001953">
    <property type="protein sequence ID" value="EPY33813.1"/>
    <property type="molecule type" value="Genomic_DNA"/>
</dbReference>
<reference evidence="2" key="2">
    <citation type="submission" date="2013-03" db="EMBL/GenBank/DDBJ databases">
        <authorList>
            <person name="Motta M.C.M."/>
            <person name="Martins A.C.A."/>
            <person name="Preta C.M.C.C."/>
            <person name="Silva R."/>
            <person name="de Souza S.S."/>
            <person name="Klein C.C."/>
            <person name="de Almeida L.G.P."/>
            <person name="Cunha O.L."/>
            <person name="Colabardini A.C."/>
            <person name="Lima B.A."/>
            <person name="Machado C.R."/>
            <person name="Soares C.M.A."/>
            <person name="de Menezes C.B.A."/>
            <person name="Bartolomeu D.C."/>
            <person name="Grisard E.C."/>
            <person name="Fantinatti-Garboggini F."/>
            <person name="Rodrigues-Luiz G.F."/>
            <person name="Wagner G."/>
            <person name="Goldman G.H."/>
            <person name="Fietto J.L.R."/>
            <person name="Ciapina L.P."/>
            <person name="Brocchi M."/>
            <person name="Elias M.C."/>
            <person name="Goldman M.H.S."/>
            <person name="Sagot M.-F."/>
            <person name="Pereira M."/>
            <person name="Stoco P.H."/>
            <person name="Teixeira S.M.R."/>
            <person name="de Mendonca-Neto R.P."/>
            <person name="Maciel T.E.F."/>
            <person name="Mendes T.A.O."/>
            <person name="Urmenyi T.P."/>
            <person name="Teixeira M.M.G."/>
            <person name="de Camargo E.F.P."/>
            <person name="de Sousa W."/>
            <person name="Schenkman S."/>
            <person name="de Vasconcelos A.T.R."/>
        </authorList>
    </citation>
    <scope>NUCLEOTIDE SEQUENCE</scope>
</reference>
<evidence type="ECO:0000313" key="2">
    <source>
        <dbReference type="EMBL" id="EPY28018.1"/>
    </source>
</evidence>
<keyword evidence="1" id="KW-0472">Membrane</keyword>
<evidence type="ECO:0000313" key="3">
    <source>
        <dbReference type="EMBL" id="EPY33813.1"/>
    </source>
</evidence>
<evidence type="ECO:0000313" key="4">
    <source>
        <dbReference type="EMBL" id="EPY37180.1"/>
    </source>
</evidence>